<dbReference type="InterPro" id="IPR040919">
    <property type="entry name" value="Asparaginase_C"/>
</dbReference>
<keyword evidence="8" id="KW-1185">Reference proteome</keyword>
<evidence type="ECO:0000259" key="6">
    <source>
        <dbReference type="Pfam" id="PF17763"/>
    </source>
</evidence>
<dbReference type="GO" id="GO:0006528">
    <property type="term" value="P:asparagine metabolic process"/>
    <property type="evidence" value="ECO:0007669"/>
    <property type="project" value="InterPro"/>
</dbReference>
<dbReference type="InterPro" id="IPR036152">
    <property type="entry name" value="Asp/glu_Ase-like_sf"/>
</dbReference>
<comment type="similarity">
    <text evidence="1">Belongs to the asparaginase 1 family.</text>
</comment>
<dbReference type="Pfam" id="PF17763">
    <property type="entry name" value="Asparaginase_C"/>
    <property type="match status" value="1"/>
</dbReference>
<evidence type="ECO:0000256" key="3">
    <source>
        <dbReference type="PIRSR" id="PIRSR001220-1"/>
    </source>
</evidence>
<dbReference type="GO" id="GO:0004067">
    <property type="term" value="F:asparaginase activity"/>
    <property type="evidence" value="ECO:0007669"/>
    <property type="project" value="UniProtKB-UniRule"/>
</dbReference>
<dbReference type="InterPro" id="IPR004550">
    <property type="entry name" value="AsnASE_II"/>
</dbReference>
<organism evidence="7 8">
    <name type="scientific">Paludibaculum fermentans</name>
    <dbReference type="NCBI Taxonomy" id="1473598"/>
    <lineage>
        <taxon>Bacteria</taxon>
        <taxon>Pseudomonadati</taxon>
        <taxon>Acidobacteriota</taxon>
        <taxon>Terriglobia</taxon>
        <taxon>Bryobacterales</taxon>
        <taxon>Bryobacteraceae</taxon>
        <taxon>Paludibaculum</taxon>
    </lineage>
</organism>
<dbReference type="EMBL" id="CP063849">
    <property type="protein sequence ID" value="QOY86037.1"/>
    <property type="molecule type" value="Genomic_DNA"/>
</dbReference>
<dbReference type="InterPro" id="IPR006034">
    <property type="entry name" value="Asparaginase/glutaminase-like"/>
</dbReference>
<evidence type="ECO:0000256" key="2">
    <source>
        <dbReference type="ARBA" id="ARBA00022801"/>
    </source>
</evidence>
<keyword evidence="2" id="KW-0378">Hydrolase</keyword>
<dbReference type="PROSITE" id="PS51732">
    <property type="entry name" value="ASN_GLN_ASE_3"/>
    <property type="match status" value="1"/>
</dbReference>
<feature type="domain" description="L-asparaginase N-terminal" evidence="5">
    <location>
        <begin position="3"/>
        <end position="191"/>
    </location>
</feature>
<dbReference type="Gene3D" id="3.40.50.1170">
    <property type="entry name" value="L-asparaginase, N-terminal domain"/>
    <property type="match status" value="1"/>
</dbReference>
<dbReference type="InterPro" id="IPR027473">
    <property type="entry name" value="L-asparaginase_C"/>
</dbReference>
<sequence>MPRVLFVFTGGTISMRFDPATGGAVPALSGEEILAYDPGLRTFADLEVIDFGRFPGPHMTPDRMWALSELIAQQIARPEIDGIVVTHGTDTLEETAYLLDLRHTSPKPVAFVGAIRNSSELGYDGPANLRAAQRTVLQPQARNQGVFVVLNQMIHAASEVTKTSTQQLDTFQSPLFGPLGMVDDDRVLFGRQLAIRPTIATPAWETRVDIVTMYAGADSRFVDYAREQGAQGLVIEGTGRGNVPPAAVPGIQRALDGGLPVVVASRCAHGRILDTYAYSGSGHDLRQRGVLLAGTLNPAKARIKLMLALGRTRDAGEIRRLMEDGAY</sequence>
<dbReference type="PANTHER" id="PTHR11707:SF28">
    <property type="entry name" value="60 KDA LYSOPHOSPHOLIPASE"/>
    <property type="match status" value="1"/>
</dbReference>
<dbReference type="RefSeq" id="WP_194447706.1">
    <property type="nucleotide sequence ID" value="NZ_CP063849.1"/>
</dbReference>
<dbReference type="FunFam" id="3.40.50.1170:FF:000001">
    <property type="entry name" value="L-asparaginase 2"/>
    <property type="match status" value="1"/>
</dbReference>
<dbReference type="Gene3D" id="3.40.50.40">
    <property type="match status" value="1"/>
</dbReference>
<dbReference type="Proteomes" id="UP000593892">
    <property type="component" value="Chromosome"/>
</dbReference>
<dbReference type="SUPFAM" id="SSF53774">
    <property type="entry name" value="Glutaminase/Asparaginase"/>
    <property type="match status" value="1"/>
</dbReference>
<dbReference type="PRINTS" id="PR00139">
    <property type="entry name" value="ASNGLNASE"/>
</dbReference>
<dbReference type="InterPro" id="IPR027474">
    <property type="entry name" value="L-asparaginase_N"/>
</dbReference>
<accession>A0A7S7NLV3</accession>
<dbReference type="CDD" id="cd08964">
    <property type="entry name" value="L-asparaginase_II"/>
    <property type="match status" value="1"/>
</dbReference>
<dbReference type="SMART" id="SM00870">
    <property type="entry name" value="Asparaginase"/>
    <property type="match status" value="1"/>
</dbReference>
<dbReference type="AlphaFoldDB" id="A0A7S7NLV3"/>
<dbReference type="PANTHER" id="PTHR11707">
    <property type="entry name" value="L-ASPARAGINASE"/>
    <property type="match status" value="1"/>
</dbReference>
<feature type="domain" description="Asparaginase/glutaminase C-terminal" evidence="6">
    <location>
        <begin position="207"/>
        <end position="322"/>
    </location>
</feature>
<dbReference type="InterPro" id="IPR027475">
    <property type="entry name" value="Asparaginase/glutaminase_AS2"/>
</dbReference>
<reference evidence="7 8" key="1">
    <citation type="submission" date="2020-10" db="EMBL/GenBank/DDBJ databases">
        <title>Complete genome sequence of Paludibaculum fermentans P105T, a facultatively anaerobic acidobacterium capable of dissimilatory Fe(III) reduction.</title>
        <authorList>
            <person name="Dedysh S.N."/>
            <person name="Beletsky A.V."/>
            <person name="Kulichevskaya I.S."/>
            <person name="Mardanov A.V."/>
            <person name="Ravin N.V."/>
        </authorList>
    </citation>
    <scope>NUCLEOTIDE SEQUENCE [LARGE SCALE GENOMIC DNA]</scope>
    <source>
        <strain evidence="7 8">P105</strain>
    </source>
</reference>
<gene>
    <name evidence="7" type="ORF">IRI77_24920</name>
</gene>
<feature type="active site" description="O-isoaspartyl threonine intermediate" evidence="3">
    <location>
        <position position="12"/>
    </location>
</feature>
<dbReference type="InterPro" id="IPR037152">
    <property type="entry name" value="L-asparaginase_N_sf"/>
</dbReference>
<dbReference type="PROSITE" id="PS00917">
    <property type="entry name" value="ASN_GLN_ASE_2"/>
    <property type="match status" value="1"/>
</dbReference>
<name>A0A7S7NLV3_PALFE</name>
<dbReference type="Pfam" id="PF00710">
    <property type="entry name" value="Asparaginase"/>
    <property type="match status" value="1"/>
</dbReference>
<dbReference type="PIRSF" id="PIRSF001220">
    <property type="entry name" value="L-ASNase_gatD"/>
    <property type="match status" value="1"/>
</dbReference>
<evidence type="ECO:0000313" key="8">
    <source>
        <dbReference type="Proteomes" id="UP000593892"/>
    </source>
</evidence>
<evidence type="ECO:0000256" key="4">
    <source>
        <dbReference type="PROSITE-ProRule" id="PRU10100"/>
    </source>
</evidence>
<evidence type="ECO:0000313" key="7">
    <source>
        <dbReference type="EMBL" id="QOY86037.1"/>
    </source>
</evidence>
<feature type="active site" evidence="4">
    <location>
        <position position="89"/>
    </location>
</feature>
<proteinExistence type="inferred from homology"/>
<dbReference type="KEGG" id="pfer:IRI77_24920"/>
<dbReference type="PIRSF" id="PIRSF500176">
    <property type="entry name" value="L_ASNase"/>
    <property type="match status" value="1"/>
</dbReference>
<evidence type="ECO:0000256" key="1">
    <source>
        <dbReference type="ARBA" id="ARBA00010518"/>
    </source>
</evidence>
<protein>
    <submittedName>
        <fullName evidence="7">Asparaginase</fullName>
    </submittedName>
</protein>
<evidence type="ECO:0000259" key="5">
    <source>
        <dbReference type="Pfam" id="PF00710"/>
    </source>
</evidence>